<evidence type="ECO:0000313" key="2">
    <source>
        <dbReference type="EMBL" id="PCK24058.1"/>
    </source>
</evidence>
<reference evidence="2 3" key="1">
    <citation type="submission" date="2017-07" db="EMBL/GenBank/DDBJ databases">
        <title>Draft sequence of Rhodococcus enclensis 23b-28.</title>
        <authorList>
            <person name="Besaury L."/>
            <person name="Sancelme M."/>
            <person name="Amato P."/>
            <person name="Lallement A."/>
            <person name="Delort A.-M."/>
        </authorList>
    </citation>
    <scope>NUCLEOTIDE SEQUENCE [LARGE SCALE GENOMIC DNA]</scope>
    <source>
        <strain evidence="2 3">23b-28</strain>
    </source>
</reference>
<keyword evidence="1" id="KW-0472">Membrane</keyword>
<dbReference type="EMBL" id="NOVD01000038">
    <property type="protein sequence ID" value="PCK24058.1"/>
    <property type="molecule type" value="Genomic_DNA"/>
</dbReference>
<sequence length="304" mass="31339">MRTSLSELWSTAVTVEVRPNTCRRRIRGIAVGILAGAVVAGSGGLDLFGMPVPVRLVSEDESDPVVTVGLNAFDGIAPFDSEDGPGLDSGPSNSIVREGDPVNYVVDIGVRGLPVRDALLHLPVPRGFSVTSVPDYCGDGSNLDDSGLSCRVGDLEPDGHFTRVVTMTAGPRSETDGLPVAAVVSADGGAVHVRSDEVTVRVATTAGVCDPRGVSVPGRAVIDAGPVQADGRISGLVTSGPAERVTIEGTDECGQAIVRSMKPFDGRFSFVGLVPGSYRLTVDGRAPTDVVVRSGAMTVDGVTF</sequence>
<evidence type="ECO:0000256" key="1">
    <source>
        <dbReference type="SAM" id="Phobius"/>
    </source>
</evidence>
<keyword evidence="1" id="KW-1133">Transmembrane helix</keyword>
<name>A0A2A5J390_RHOSG</name>
<dbReference type="Proteomes" id="UP000230886">
    <property type="component" value="Unassembled WGS sequence"/>
</dbReference>
<keyword evidence="1" id="KW-0812">Transmembrane</keyword>
<accession>A0A2A5J390</accession>
<protein>
    <submittedName>
        <fullName evidence="2">Uncharacterized protein</fullName>
    </submittedName>
</protein>
<evidence type="ECO:0000313" key="3">
    <source>
        <dbReference type="Proteomes" id="UP000230886"/>
    </source>
</evidence>
<feature type="transmembrane region" description="Helical" evidence="1">
    <location>
        <begin position="28"/>
        <end position="50"/>
    </location>
</feature>
<organism evidence="2 3">
    <name type="scientific">Rhodococcus qingshengii</name>
    <dbReference type="NCBI Taxonomy" id="334542"/>
    <lineage>
        <taxon>Bacteria</taxon>
        <taxon>Bacillati</taxon>
        <taxon>Actinomycetota</taxon>
        <taxon>Actinomycetes</taxon>
        <taxon>Mycobacteriales</taxon>
        <taxon>Nocardiaceae</taxon>
        <taxon>Rhodococcus</taxon>
        <taxon>Rhodococcus erythropolis group</taxon>
    </lineage>
</organism>
<proteinExistence type="predicted"/>
<comment type="caution">
    <text evidence="2">The sequence shown here is derived from an EMBL/GenBank/DDBJ whole genome shotgun (WGS) entry which is preliminary data.</text>
</comment>
<gene>
    <name evidence="2" type="ORF">CHR55_27820</name>
</gene>
<dbReference type="RefSeq" id="WP_099698576.1">
    <property type="nucleotide sequence ID" value="NZ_NOVD01000038.1"/>
</dbReference>
<dbReference type="AlphaFoldDB" id="A0A2A5J390"/>